<dbReference type="InterPro" id="IPR043128">
    <property type="entry name" value="Rev_trsase/Diguanyl_cyclase"/>
</dbReference>
<feature type="transmembrane region" description="Helical" evidence="4">
    <location>
        <begin position="56"/>
        <end position="76"/>
    </location>
</feature>
<evidence type="ECO:0000256" key="3">
    <source>
        <dbReference type="SAM" id="Coils"/>
    </source>
</evidence>
<dbReference type="GO" id="GO:0052621">
    <property type="term" value="F:diguanylate cyclase activity"/>
    <property type="evidence" value="ECO:0007669"/>
    <property type="project" value="UniProtKB-EC"/>
</dbReference>
<dbReference type="NCBIfam" id="TIGR00254">
    <property type="entry name" value="GGDEF"/>
    <property type="match status" value="1"/>
</dbReference>
<dbReference type="EC" id="2.7.7.65" evidence="1"/>
<dbReference type="InterPro" id="IPR000160">
    <property type="entry name" value="GGDEF_dom"/>
</dbReference>
<accession>A0A437LL29</accession>
<dbReference type="PANTHER" id="PTHR45138">
    <property type="entry name" value="REGULATORY COMPONENTS OF SENSORY TRANSDUCTION SYSTEM"/>
    <property type="match status" value="1"/>
</dbReference>
<dbReference type="PANTHER" id="PTHR45138:SF9">
    <property type="entry name" value="DIGUANYLATE CYCLASE DGCM-RELATED"/>
    <property type="match status" value="1"/>
</dbReference>
<keyword evidence="7" id="KW-1185">Reference proteome</keyword>
<sequence>MPDASTSTVAPAPAAGRSAAAAQRLRVGQFLLASVLMGAHVVFVISIGTWTEVPAVPLWSWAAVTVATYVAFYVALRSGWSERLRDPSMTQHQVVASLVFAGVSYLFLGPVRGLLPGAMLVVVCFGMFKLRVRTVLGVALLGWLVLAAAVGLHLALAPPPVDPTLDLAHLFAAFVMFMAVGLLAGRLSRIRARLTAQREQLNEALARIEALAHRDALTGLFNRRFADEVLLQAVQRQRRQPHPPLCVAIVDLDHFKRVNDRHGHAVGDAVLCAFAKVGLATLRNTDTLARWGGEEFLLILQASDLMAAELALERLRTAVAAQPLALDGGDTLPYAFSAGLTAWRPGDALAHLLERADRALYQAKAEGRNRVVTL</sequence>
<dbReference type="GO" id="GO:0043709">
    <property type="term" value="P:cell adhesion involved in single-species biofilm formation"/>
    <property type="evidence" value="ECO:0007669"/>
    <property type="project" value="TreeGrafter"/>
</dbReference>
<protein>
    <recommendedName>
        <fullName evidence="1">diguanylate cyclase</fullName>
        <ecNumber evidence="1">2.7.7.65</ecNumber>
    </recommendedName>
</protein>
<dbReference type="InterPro" id="IPR050469">
    <property type="entry name" value="Diguanylate_Cyclase"/>
</dbReference>
<evidence type="ECO:0000256" key="1">
    <source>
        <dbReference type="ARBA" id="ARBA00012528"/>
    </source>
</evidence>
<dbReference type="GO" id="GO:1902201">
    <property type="term" value="P:negative regulation of bacterial-type flagellum-dependent cell motility"/>
    <property type="evidence" value="ECO:0007669"/>
    <property type="project" value="TreeGrafter"/>
</dbReference>
<dbReference type="CDD" id="cd01949">
    <property type="entry name" value="GGDEF"/>
    <property type="match status" value="1"/>
</dbReference>
<dbReference type="GO" id="GO:0005886">
    <property type="term" value="C:plasma membrane"/>
    <property type="evidence" value="ECO:0007669"/>
    <property type="project" value="TreeGrafter"/>
</dbReference>
<keyword evidence="4" id="KW-1133">Transmembrane helix</keyword>
<dbReference type="FunFam" id="3.30.70.270:FF:000001">
    <property type="entry name" value="Diguanylate cyclase domain protein"/>
    <property type="match status" value="1"/>
</dbReference>
<feature type="transmembrane region" description="Helical" evidence="4">
    <location>
        <begin position="135"/>
        <end position="155"/>
    </location>
</feature>
<dbReference type="PROSITE" id="PS50887">
    <property type="entry name" value="GGDEF"/>
    <property type="match status" value="1"/>
</dbReference>
<dbReference type="Proteomes" id="UP000288587">
    <property type="component" value="Unassembled WGS sequence"/>
</dbReference>
<comment type="caution">
    <text evidence="6">The sequence shown here is derived from an EMBL/GenBank/DDBJ whole genome shotgun (WGS) entry which is preliminary data.</text>
</comment>
<comment type="catalytic activity">
    <reaction evidence="2">
        <text>2 GTP = 3',3'-c-di-GMP + 2 diphosphate</text>
        <dbReference type="Rhea" id="RHEA:24898"/>
        <dbReference type="ChEBI" id="CHEBI:33019"/>
        <dbReference type="ChEBI" id="CHEBI:37565"/>
        <dbReference type="ChEBI" id="CHEBI:58805"/>
        <dbReference type="EC" id="2.7.7.65"/>
    </reaction>
</comment>
<dbReference type="Gene3D" id="3.30.70.270">
    <property type="match status" value="1"/>
</dbReference>
<evidence type="ECO:0000313" key="7">
    <source>
        <dbReference type="Proteomes" id="UP000288587"/>
    </source>
</evidence>
<feature type="transmembrane region" description="Helical" evidence="4">
    <location>
        <begin position="30"/>
        <end position="50"/>
    </location>
</feature>
<keyword evidence="3" id="KW-0175">Coiled coil</keyword>
<feature type="transmembrane region" description="Helical" evidence="4">
    <location>
        <begin position="167"/>
        <end position="185"/>
    </location>
</feature>
<gene>
    <name evidence="6" type="ORF">EOD73_08730</name>
</gene>
<dbReference type="RefSeq" id="WP_127682614.1">
    <property type="nucleotide sequence ID" value="NZ_SACM01000002.1"/>
</dbReference>
<dbReference type="EMBL" id="SACM01000002">
    <property type="protein sequence ID" value="RVT86116.1"/>
    <property type="molecule type" value="Genomic_DNA"/>
</dbReference>
<keyword evidence="4" id="KW-0472">Membrane</keyword>
<evidence type="ECO:0000313" key="6">
    <source>
        <dbReference type="EMBL" id="RVT86116.1"/>
    </source>
</evidence>
<evidence type="ECO:0000259" key="5">
    <source>
        <dbReference type="PROSITE" id="PS50887"/>
    </source>
</evidence>
<organism evidence="6 7">
    <name type="scientific">Inhella crocodyli</name>
    <dbReference type="NCBI Taxonomy" id="2499851"/>
    <lineage>
        <taxon>Bacteria</taxon>
        <taxon>Pseudomonadati</taxon>
        <taxon>Pseudomonadota</taxon>
        <taxon>Betaproteobacteria</taxon>
        <taxon>Burkholderiales</taxon>
        <taxon>Sphaerotilaceae</taxon>
        <taxon>Inhella</taxon>
    </lineage>
</organism>
<dbReference type="SMART" id="SM00267">
    <property type="entry name" value="GGDEF"/>
    <property type="match status" value="1"/>
</dbReference>
<evidence type="ECO:0000256" key="2">
    <source>
        <dbReference type="ARBA" id="ARBA00034247"/>
    </source>
</evidence>
<feature type="domain" description="GGDEF" evidence="5">
    <location>
        <begin position="243"/>
        <end position="374"/>
    </location>
</feature>
<dbReference type="Pfam" id="PF00990">
    <property type="entry name" value="GGDEF"/>
    <property type="match status" value="1"/>
</dbReference>
<evidence type="ECO:0000256" key="4">
    <source>
        <dbReference type="SAM" id="Phobius"/>
    </source>
</evidence>
<keyword evidence="4" id="KW-0812">Transmembrane</keyword>
<reference evidence="6 7" key="1">
    <citation type="submission" date="2019-01" db="EMBL/GenBank/DDBJ databases">
        <authorList>
            <person name="Chen W.-M."/>
        </authorList>
    </citation>
    <scope>NUCLEOTIDE SEQUENCE [LARGE SCALE GENOMIC DNA]</scope>
    <source>
        <strain evidence="6 7">CCP-18</strain>
    </source>
</reference>
<feature type="transmembrane region" description="Helical" evidence="4">
    <location>
        <begin position="88"/>
        <end position="107"/>
    </location>
</feature>
<dbReference type="OrthoDB" id="9813903at2"/>
<feature type="coiled-coil region" evidence="3">
    <location>
        <begin position="184"/>
        <end position="214"/>
    </location>
</feature>
<proteinExistence type="predicted"/>
<dbReference type="SUPFAM" id="SSF55073">
    <property type="entry name" value="Nucleotide cyclase"/>
    <property type="match status" value="1"/>
</dbReference>
<dbReference type="InterPro" id="IPR029787">
    <property type="entry name" value="Nucleotide_cyclase"/>
</dbReference>
<dbReference type="AlphaFoldDB" id="A0A437LL29"/>
<name>A0A437LL29_9BURK</name>